<evidence type="ECO:0000313" key="3">
    <source>
        <dbReference type="EMBL" id="WTP86210.1"/>
    </source>
</evidence>
<feature type="compositionally biased region" description="Basic and acidic residues" evidence="1">
    <location>
        <begin position="82"/>
        <end position="97"/>
    </location>
</feature>
<evidence type="ECO:0008006" key="4">
    <source>
        <dbReference type="Google" id="ProtNLM"/>
    </source>
</evidence>
<evidence type="ECO:0000256" key="1">
    <source>
        <dbReference type="SAM" id="MobiDB-lite"/>
    </source>
</evidence>
<feature type="compositionally biased region" description="Low complexity" evidence="1">
    <location>
        <begin position="104"/>
        <end position="147"/>
    </location>
</feature>
<protein>
    <recommendedName>
        <fullName evidence="4">Integral membrane protein</fullName>
    </recommendedName>
</protein>
<feature type="transmembrane region" description="Helical" evidence="2">
    <location>
        <begin position="467"/>
        <end position="486"/>
    </location>
</feature>
<feature type="region of interest" description="Disordered" evidence="1">
    <location>
        <begin position="68"/>
        <end position="147"/>
    </location>
</feature>
<feature type="transmembrane region" description="Helical" evidence="2">
    <location>
        <begin position="255"/>
        <end position="273"/>
    </location>
</feature>
<proteinExistence type="predicted"/>
<feature type="transmembrane region" description="Helical" evidence="2">
    <location>
        <begin position="372"/>
        <end position="389"/>
    </location>
</feature>
<feature type="transmembrane region" description="Helical" evidence="2">
    <location>
        <begin position="401"/>
        <end position="419"/>
    </location>
</feature>
<sequence>MNGLGGLDRPGAPTSPGAWDERSEEWLTPDAYAGEDAAAGADVGVDAVAGMDVRAGGAAGVDVRTRAAAGTDVRTRAAAGTEAREGAAARTDVREGTADGPPLTAADARTATATRTTATPTRTTGTRSTPTDPRPTSASTRTTSAGRMGADPVKALMYRHRGLCERAVDPLDIAAGLEAHGITDRTASRFLHRDVFSLAEEMYARVPRDAESRPGATALTTPRARADWILLALLPGAICAASVTALHLTHGQSRLIAAVAGTLAVALAVRAALARGPLAGKDRAHPTITRITWLLAYALLGDGLLQAAATGGPDALPTGTAEGPWPLTTAPVLALTLSCAPAAWCAHLFAVRARRKLSASRALEEFATSAKPLLLGTFALYLCALTALLTLTTTTLNEPPAYLQTLTLGALLLLARLLTTHGFTHAPALVLTAAASAEATALAALFAARLPGCALLATPVQTLIDTWGPAAIPTIACGAGALALLLHTLRTVTRASAHARADDTC</sequence>
<keyword evidence="2" id="KW-0472">Membrane</keyword>
<accession>A0AAU1HUV0</accession>
<reference evidence="3" key="1">
    <citation type="submission" date="2022-10" db="EMBL/GenBank/DDBJ databases">
        <title>The complete genomes of actinobacterial strains from the NBC collection.</title>
        <authorList>
            <person name="Joergensen T.S."/>
            <person name="Alvarez Arevalo M."/>
            <person name="Sterndorff E.B."/>
            <person name="Faurdal D."/>
            <person name="Vuksanovic O."/>
            <person name="Mourched A.-S."/>
            <person name="Charusanti P."/>
            <person name="Shaw S."/>
            <person name="Blin K."/>
            <person name="Weber T."/>
        </authorList>
    </citation>
    <scope>NUCLEOTIDE SEQUENCE</scope>
    <source>
        <strain evidence="3">NBC 00180</strain>
    </source>
</reference>
<dbReference type="EMBL" id="CP108140">
    <property type="protein sequence ID" value="WTP86210.1"/>
    <property type="molecule type" value="Genomic_DNA"/>
</dbReference>
<evidence type="ECO:0000256" key="2">
    <source>
        <dbReference type="SAM" id="Phobius"/>
    </source>
</evidence>
<feature type="transmembrane region" description="Helical" evidence="2">
    <location>
        <begin position="294"/>
        <end position="312"/>
    </location>
</feature>
<feature type="region of interest" description="Disordered" evidence="1">
    <location>
        <begin position="1"/>
        <end position="24"/>
    </location>
</feature>
<feature type="compositionally biased region" description="Low complexity" evidence="1">
    <location>
        <begin position="68"/>
        <end position="81"/>
    </location>
</feature>
<organism evidence="3">
    <name type="scientific">Streptomyces sp. NBC_00180</name>
    <dbReference type="NCBI Taxonomy" id="2903632"/>
    <lineage>
        <taxon>Bacteria</taxon>
        <taxon>Bacillati</taxon>
        <taxon>Actinomycetota</taxon>
        <taxon>Actinomycetes</taxon>
        <taxon>Kitasatosporales</taxon>
        <taxon>Streptomycetaceae</taxon>
        <taxon>Streptomyces</taxon>
    </lineage>
</organism>
<dbReference type="AlphaFoldDB" id="A0AAU1HUV0"/>
<keyword evidence="2" id="KW-0812">Transmembrane</keyword>
<name>A0AAU1HUV0_9ACTN</name>
<feature type="transmembrane region" description="Helical" evidence="2">
    <location>
        <begin position="228"/>
        <end position="249"/>
    </location>
</feature>
<gene>
    <name evidence="3" type="ORF">OG477_12880</name>
</gene>
<feature type="transmembrane region" description="Helical" evidence="2">
    <location>
        <begin position="426"/>
        <end position="447"/>
    </location>
</feature>
<feature type="transmembrane region" description="Helical" evidence="2">
    <location>
        <begin position="332"/>
        <end position="351"/>
    </location>
</feature>
<keyword evidence="2" id="KW-1133">Transmembrane helix</keyword>